<reference evidence="5" key="1">
    <citation type="submission" date="2020-05" db="EMBL/GenBank/DDBJ databases">
        <title>Frigoriglobus tundricola gen. nov., sp. nov., a psychrotolerant cellulolytic planctomycete of the family Gemmataceae with two divergent copies of 16S rRNA gene.</title>
        <authorList>
            <person name="Kulichevskaya I.S."/>
            <person name="Ivanova A.A."/>
            <person name="Naumoff D.G."/>
            <person name="Beletsky A.V."/>
            <person name="Rijpstra W.I.C."/>
            <person name="Sinninghe Damste J.S."/>
            <person name="Mardanov A.V."/>
            <person name="Ravin N.V."/>
            <person name="Dedysh S.N."/>
        </authorList>
    </citation>
    <scope>NUCLEOTIDE SEQUENCE [LARGE SCALE GENOMIC DNA]</scope>
    <source>
        <strain evidence="5">PL17</strain>
    </source>
</reference>
<dbReference type="EMBL" id="CP053452">
    <property type="protein sequence ID" value="QJW94798.1"/>
    <property type="molecule type" value="Genomic_DNA"/>
</dbReference>
<keyword evidence="2" id="KW-0472">Membrane</keyword>
<dbReference type="InterPro" id="IPR002656">
    <property type="entry name" value="Acyl_transf_3_dom"/>
</dbReference>
<feature type="transmembrane region" description="Helical" evidence="2">
    <location>
        <begin position="320"/>
        <end position="338"/>
    </location>
</feature>
<keyword evidence="5" id="KW-1185">Reference proteome</keyword>
<feature type="transmembrane region" description="Helical" evidence="2">
    <location>
        <begin position="422"/>
        <end position="445"/>
    </location>
</feature>
<accession>A0A6M5YLE9</accession>
<dbReference type="PANTHER" id="PTHR36927">
    <property type="entry name" value="BLR4337 PROTEIN"/>
    <property type="match status" value="1"/>
</dbReference>
<keyword evidence="2" id="KW-1133">Transmembrane helix</keyword>
<feature type="transmembrane region" description="Helical" evidence="2">
    <location>
        <begin position="358"/>
        <end position="380"/>
    </location>
</feature>
<keyword evidence="2" id="KW-0812">Transmembrane</keyword>
<dbReference type="Proteomes" id="UP000503447">
    <property type="component" value="Chromosome"/>
</dbReference>
<feature type="transmembrane region" description="Helical" evidence="2">
    <location>
        <begin position="96"/>
        <end position="116"/>
    </location>
</feature>
<feature type="transmembrane region" description="Helical" evidence="2">
    <location>
        <begin position="392"/>
        <end position="416"/>
    </location>
</feature>
<evidence type="ECO:0000313" key="5">
    <source>
        <dbReference type="Proteomes" id="UP000503447"/>
    </source>
</evidence>
<gene>
    <name evidence="4" type="ORF">FTUN_2321</name>
</gene>
<feature type="transmembrane region" description="Helical" evidence="2">
    <location>
        <begin position="244"/>
        <end position="266"/>
    </location>
</feature>
<feature type="domain" description="Acyltransferase 3" evidence="3">
    <location>
        <begin position="12"/>
        <end position="440"/>
    </location>
</feature>
<evidence type="ECO:0000256" key="1">
    <source>
        <dbReference type="SAM" id="MobiDB-lite"/>
    </source>
</evidence>
<evidence type="ECO:0000259" key="3">
    <source>
        <dbReference type="Pfam" id="PF01757"/>
    </source>
</evidence>
<sequence length="509" mass="53338">MTPLVDRPRYFALDCVRAAAMLLGVVYHTILFRMFVAPMPPGPPGPGGPPGASGPAVWLQDWLHSFRMPLFFLISGFFSAMMFEKYGAGKYMGRRWTRIGVPLVVGLFTFGPLYILTRDAVTSGPGGGPVGVPFGPPPVGGSGVPGPPPGFGLGAPGGMPFGPPPGGSVDGPGGVPFGPPPGGGPRGPFGAGGGVSERIFGASDRYFHLNHLWFLWYLLVFITLAPPVGWCFDRIGRGPLGRWLRGPLLFPVVLGTVGIPALVAAAGPFGRGLGLVPAIFRGFPDFLWHFDADMAFYAIDFLAGWWLFQGRAALAALARWGFFNLALGIATFAAYVSFGPGLGFPGPGSAPQPDPNRLMWLALYSLSSAFTAVGFIGVFQRCLDRPTRTGRYLADTALWVYLIHQPLVIVGLAVVGPLQLPWWVQTAGVATGAVVGGLLLFEAVVRPTPLMRLFGPTIRGQTGDVASEVGCEANRGGSDPPTAPNSDSLRSVAQAVAAHGTSAGTSSGD</sequence>
<feature type="transmembrane region" description="Helical" evidence="2">
    <location>
        <begin position="286"/>
        <end position="308"/>
    </location>
</feature>
<dbReference type="AlphaFoldDB" id="A0A6M5YLE9"/>
<evidence type="ECO:0000256" key="2">
    <source>
        <dbReference type="SAM" id="Phobius"/>
    </source>
</evidence>
<dbReference type="PANTHER" id="PTHR36927:SF1">
    <property type="entry name" value="MDO-LIKE PROTEIN"/>
    <property type="match status" value="1"/>
</dbReference>
<dbReference type="KEGG" id="ftj:FTUN_2321"/>
<dbReference type="Pfam" id="PF01757">
    <property type="entry name" value="Acyl_transf_3"/>
    <property type="match status" value="1"/>
</dbReference>
<feature type="transmembrane region" description="Helical" evidence="2">
    <location>
        <begin position="12"/>
        <end position="36"/>
    </location>
</feature>
<dbReference type="GO" id="GO:0016747">
    <property type="term" value="F:acyltransferase activity, transferring groups other than amino-acyl groups"/>
    <property type="evidence" value="ECO:0007669"/>
    <property type="project" value="InterPro"/>
</dbReference>
<dbReference type="InterPro" id="IPR050623">
    <property type="entry name" value="Glucan_succinyl_AcylTrfase"/>
</dbReference>
<feature type="region of interest" description="Disordered" evidence="1">
    <location>
        <begin position="472"/>
        <end position="509"/>
    </location>
</feature>
<protein>
    <recommendedName>
        <fullName evidence="3">Acyltransferase 3 domain-containing protein</fullName>
    </recommendedName>
</protein>
<evidence type="ECO:0000313" key="4">
    <source>
        <dbReference type="EMBL" id="QJW94798.1"/>
    </source>
</evidence>
<feature type="transmembrane region" description="Helical" evidence="2">
    <location>
        <begin position="66"/>
        <end position="84"/>
    </location>
</feature>
<feature type="transmembrane region" description="Helical" evidence="2">
    <location>
        <begin position="213"/>
        <end position="232"/>
    </location>
</feature>
<name>A0A6M5YLE9_9BACT</name>
<proteinExistence type="predicted"/>
<organism evidence="4 5">
    <name type="scientific">Frigoriglobus tundricola</name>
    <dbReference type="NCBI Taxonomy" id="2774151"/>
    <lineage>
        <taxon>Bacteria</taxon>
        <taxon>Pseudomonadati</taxon>
        <taxon>Planctomycetota</taxon>
        <taxon>Planctomycetia</taxon>
        <taxon>Gemmatales</taxon>
        <taxon>Gemmataceae</taxon>
        <taxon>Frigoriglobus</taxon>
    </lineage>
</organism>